<feature type="domain" description="AIG1-type G" evidence="5">
    <location>
        <begin position="240"/>
        <end position="450"/>
    </location>
</feature>
<proteinExistence type="inferred from homology"/>
<dbReference type="OrthoDB" id="8954335at2759"/>
<gene>
    <name evidence="6" type="ORF">J5N97_001307</name>
</gene>
<evidence type="ECO:0000313" key="7">
    <source>
        <dbReference type="Proteomes" id="UP001085076"/>
    </source>
</evidence>
<keyword evidence="2" id="KW-0547">Nucleotide-binding</keyword>
<dbReference type="PANTHER" id="PTHR10903">
    <property type="entry name" value="GTPASE, IMAP FAMILY MEMBER-RELATED"/>
    <property type="match status" value="1"/>
</dbReference>
<comment type="similarity">
    <text evidence="1">Belongs to the TRAFAC class TrmE-Era-EngA-EngB-Septin-like GTPase superfamily. AIG1/Toc34/Toc159-like paraseptin GTPase family. IAN subfamily.</text>
</comment>
<dbReference type="FunFam" id="3.40.50.300:FF:000840">
    <property type="entry name" value="Immune-associated nucleotide-binding protein 9"/>
    <property type="match status" value="2"/>
</dbReference>
<dbReference type="PROSITE" id="PS51720">
    <property type="entry name" value="G_AIG1"/>
    <property type="match status" value="2"/>
</dbReference>
<keyword evidence="7" id="KW-1185">Reference proteome</keyword>
<evidence type="ECO:0000256" key="3">
    <source>
        <dbReference type="ARBA" id="ARBA00023134"/>
    </source>
</evidence>
<dbReference type="GO" id="GO:0005525">
    <property type="term" value="F:GTP binding"/>
    <property type="evidence" value="ECO:0007669"/>
    <property type="project" value="UniProtKB-KW"/>
</dbReference>
<dbReference type="InterPro" id="IPR027417">
    <property type="entry name" value="P-loop_NTPase"/>
</dbReference>
<keyword evidence="3" id="KW-0342">GTP-binding</keyword>
<dbReference type="InterPro" id="IPR045058">
    <property type="entry name" value="GIMA/IAN/Toc"/>
</dbReference>
<dbReference type="AlphaFoldDB" id="A0A9D5BUF2"/>
<feature type="domain" description="AIG1-type G" evidence="5">
    <location>
        <begin position="18"/>
        <end position="225"/>
    </location>
</feature>
<dbReference type="InterPro" id="IPR006703">
    <property type="entry name" value="G_AIG1"/>
</dbReference>
<comment type="caution">
    <text evidence="6">The sequence shown here is derived from an EMBL/GenBank/DDBJ whole genome shotgun (WGS) entry which is preliminary data.</text>
</comment>
<protein>
    <recommendedName>
        <fullName evidence="5">AIG1-type G domain-containing protein</fullName>
    </recommendedName>
</protein>
<reference evidence="6 7" key="1">
    <citation type="journal article" date="2022" name="Hortic Res">
        <title>The genome of Dioscorea zingiberensis sheds light on the biosynthesis, origin and evolution of the medicinally important diosgenin saponins.</title>
        <authorList>
            <person name="Li Y."/>
            <person name="Tan C."/>
            <person name="Li Z."/>
            <person name="Guo J."/>
            <person name="Li S."/>
            <person name="Chen X."/>
            <person name="Wang C."/>
            <person name="Dai X."/>
            <person name="Yang H."/>
            <person name="Song W."/>
            <person name="Hou L."/>
            <person name="Xu J."/>
            <person name="Tong Z."/>
            <person name="Xu A."/>
            <person name="Yuan X."/>
            <person name="Wang W."/>
            <person name="Yang Q."/>
            <person name="Chen L."/>
            <person name="Sun Z."/>
            <person name="Wang K."/>
            <person name="Pan B."/>
            <person name="Chen J."/>
            <person name="Bao Y."/>
            <person name="Liu F."/>
            <person name="Qi X."/>
            <person name="Gang D.R."/>
            <person name="Wen J."/>
            <person name="Li J."/>
        </authorList>
    </citation>
    <scope>NUCLEOTIDE SEQUENCE [LARGE SCALE GENOMIC DNA]</scope>
    <source>
        <strain evidence="6">Dzin_1.0</strain>
    </source>
</reference>
<evidence type="ECO:0000259" key="5">
    <source>
        <dbReference type="PROSITE" id="PS51720"/>
    </source>
</evidence>
<feature type="coiled-coil region" evidence="4">
    <location>
        <begin position="449"/>
        <end position="522"/>
    </location>
</feature>
<dbReference type="Pfam" id="PF04548">
    <property type="entry name" value="AIG1"/>
    <property type="match status" value="2"/>
</dbReference>
<feature type="coiled-coil region" evidence="4">
    <location>
        <begin position="227"/>
        <end position="292"/>
    </location>
</feature>
<dbReference type="EMBL" id="JAGGNH010000058">
    <property type="protein sequence ID" value="KAJ0960806.1"/>
    <property type="molecule type" value="Genomic_DNA"/>
</dbReference>
<evidence type="ECO:0000256" key="1">
    <source>
        <dbReference type="ARBA" id="ARBA00008535"/>
    </source>
</evidence>
<evidence type="ECO:0000313" key="6">
    <source>
        <dbReference type="EMBL" id="KAJ0960806.1"/>
    </source>
</evidence>
<keyword evidence="4" id="KW-0175">Coiled coil</keyword>
<dbReference type="SUPFAM" id="SSF52540">
    <property type="entry name" value="P-loop containing nucleoside triphosphate hydrolases"/>
    <property type="match status" value="2"/>
</dbReference>
<evidence type="ECO:0000256" key="2">
    <source>
        <dbReference type="ARBA" id="ARBA00022741"/>
    </source>
</evidence>
<name>A0A9D5BUF2_9LILI</name>
<accession>A0A9D5BUF2</accession>
<organism evidence="6 7">
    <name type="scientific">Dioscorea zingiberensis</name>
    <dbReference type="NCBI Taxonomy" id="325984"/>
    <lineage>
        <taxon>Eukaryota</taxon>
        <taxon>Viridiplantae</taxon>
        <taxon>Streptophyta</taxon>
        <taxon>Embryophyta</taxon>
        <taxon>Tracheophyta</taxon>
        <taxon>Spermatophyta</taxon>
        <taxon>Magnoliopsida</taxon>
        <taxon>Liliopsida</taxon>
        <taxon>Dioscoreales</taxon>
        <taxon>Dioscoreaceae</taxon>
        <taxon>Dioscorea</taxon>
    </lineage>
</organism>
<dbReference type="PANTHER" id="PTHR10903:SF184">
    <property type="entry name" value="GTP-BINDING PROTEIN A"/>
    <property type="match status" value="1"/>
</dbReference>
<dbReference type="Gene3D" id="3.40.50.300">
    <property type="entry name" value="P-loop containing nucleotide triphosphate hydrolases"/>
    <property type="match status" value="2"/>
</dbReference>
<dbReference type="Proteomes" id="UP001085076">
    <property type="component" value="Unassembled WGS sequence"/>
</dbReference>
<evidence type="ECO:0000256" key="4">
    <source>
        <dbReference type="SAM" id="Coils"/>
    </source>
</evidence>
<sequence length="524" mass="59923">MGEVIKIDDDLDQNLPHSAVRTLVLIGKTGNGKSSTGNSILRRKVFKTKASSCVTSCYEQGKAKLPNGVLLKVMDTPGLFDLQLEPGSILKEISQCMELAKNEVHAFILVLTIRSRFSREEAASFEILKSIFGVKMINYLIIVFTGGDELEENNESLEDYLGHNCPEPLQDLLHSCGNRMVLFDNKTKDETKQAVQLKKLFSLLDTVIIFNEGQPYKRDLLALAGLQVELKSTMQRERLEKELAEEQAARSYAEKNAQMLLAELKKERKIAEKRAQVAQENALKQIRQLQLEMSRRKMSERQPGLFNFIGDFIDMGKETTECLQLAKDGFHAVLVVLSVKNRFSREEKAAIQCLEQFFGKQIYDYMILVFTGGDQLEEDEVTLEDYLDDSPWQLQELLDICGGRAVLFNNKTKNEFKNADQVNELFRLVDSVVEMNGGTPYTSSLLPDVEVEEKLNSQIELLRKQLEDERVARQIGEKKYMEQLSAEEDKRKRVEKNAIESKLKSEEEIEELREKLDQIRYIIL</sequence>